<feature type="domain" description="Peptidase M56" evidence="3">
    <location>
        <begin position="151"/>
        <end position="260"/>
    </location>
</feature>
<feature type="transmembrane region" description="Helical" evidence="2">
    <location>
        <begin position="184"/>
        <end position="203"/>
    </location>
</feature>
<evidence type="ECO:0000313" key="5">
    <source>
        <dbReference type="Proteomes" id="UP000198748"/>
    </source>
</evidence>
<organism evidence="4 5">
    <name type="scientific">Dyadobacter soli</name>
    <dbReference type="NCBI Taxonomy" id="659014"/>
    <lineage>
        <taxon>Bacteria</taxon>
        <taxon>Pseudomonadati</taxon>
        <taxon>Bacteroidota</taxon>
        <taxon>Cytophagia</taxon>
        <taxon>Cytophagales</taxon>
        <taxon>Spirosomataceae</taxon>
        <taxon>Dyadobacter</taxon>
    </lineage>
</organism>
<sequence>MVSYLIKSIVCSGLLLVAYHFLLEREKMLRFNRFYLLAAMAFSLLLPLITIEMPSQVVEEAVTDNPVMQPFVSAAAADHAPQPIPVQERNALPAYLPGLLYGLVAAALLLRTGFQMLVIIRSKSGRRIVSFNHAKLVLMPDETSTYSFFNFIFIPQKAFDNRDIPNEILTHELAHARQMHSLDILFTELLIALWWFNPLLLLYRRAIRLNHEYLADDAVLAGPTEVQQYQLLLLDTLLAQRTTALASSFNYPFTKKRLAMMTTNINLRIQLIKKAFIALLLPVLAFAVAEKTYSQQPASKTTPKTERKADNASGNEAVSEEEMKDFFATIEKYTRYVKNKNGRTDPMVEMSPALENQLYAVYERMSDMQKQQLRTKEITVFRMSIPVKKAPTPEMFENWKRTDIFGIWLNEKHVPNSELNKYKYSDIAEYDLSKLYGAALKGRSYKYQLGILTNEYFDKTYDERVNNRVIITRVGWLTPKEAPKKGK</sequence>
<dbReference type="InterPro" id="IPR008756">
    <property type="entry name" value="Peptidase_M56"/>
</dbReference>
<proteinExistence type="predicted"/>
<keyword evidence="2" id="KW-0812">Transmembrane</keyword>
<reference evidence="5" key="1">
    <citation type="submission" date="2016-10" db="EMBL/GenBank/DDBJ databases">
        <authorList>
            <person name="Varghese N."/>
            <person name="Submissions S."/>
        </authorList>
    </citation>
    <scope>NUCLEOTIDE SEQUENCE [LARGE SCALE GENOMIC DNA]</scope>
    <source>
        <strain evidence="5">DSM 25329</strain>
    </source>
</reference>
<dbReference type="Proteomes" id="UP000198748">
    <property type="component" value="Unassembled WGS sequence"/>
</dbReference>
<keyword evidence="5" id="KW-1185">Reference proteome</keyword>
<protein>
    <submittedName>
        <fullName evidence="4">Signal transducer regulating beta-lactamase production, contains metallopeptidase domain</fullName>
    </submittedName>
</protein>
<dbReference type="PANTHER" id="PTHR34978">
    <property type="entry name" value="POSSIBLE SENSOR-TRANSDUCER PROTEIN BLAR"/>
    <property type="match status" value="1"/>
</dbReference>
<feature type="transmembrane region" description="Helical" evidence="2">
    <location>
        <begin position="6"/>
        <end position="22"/>
    </location>
</feature>
<dbReference type="OrthoDB" id="1522859at2"/>
<dbReference type="Pfam" id="PF05569">
    <property type="entry name" value="Peptidase_M56"/>
    <property type="match status" value="1"/>
</dbReference>
<keyword evidence="2" id="KW-1133">Transmembrane helix</keyword>
<dbReference type="AlphaFoldDB" id="A0A1G7A709"/>
<dbReference type="STRING" id="659014.SAMN04487996_103359"/>
<evidence type="ECO:0000256" key="1">
    <source>
        <dbReference type="SAM" id="MobiDB-lite"/>
    </source>
</evidence>
<keyword evidence="2" id="KW-0472">Membrane</keyword>
<dbReference type="RefSeq" id="WP_090147653.1">
    <property type="nucleotide sequence ID" value="NZ_FNAN01000003.1"/>
</dbReference>
<gene>
    <name evidence="4" type="ORF">SAMN04487996_103359</name>
</gene>
<feature type="transmembrane region" description="Helical" evidence="2">
    <location>
        <begin position="34"/>
        <end position="51"/>
    </location>
</feature>
<accession>A0A1G7A709</accession>
<feature type="transmembrane region" description="Helical" evidence="2">
    <location>
        <begin position="99"/>
        <end position="120"/>
    </location>
</feature>
<name>A0A1G7A709_9BACT</name>
<evidence type="ECO:0000313" key="4">
    <source>
        <dbReference type="EMBL" id="SDE10580.1"/>
    </source>
</evidence>
<dbReference type="EMBL" id="FNAN01000003">
    <property type="protein sequence ID" value="SDE10580.1"/>
    <property type="molecule type" value="Genomic_DNA"/>
</dbReference>
<dbReference type="InterPro" id="IPR052173">
    <property type="entry name" value="Beta-lactam_resp_regulator"/>
</dbReference>
<feature type="region of interest" description="Disordered" evidence="1">
    <location>
        <begin position="296"/>
        <end position="317"/>
    </location>
</feature>
<evidence type="ECO:0000256" key="2">
    <source>
        <dbReference type="SAM" id="Phobius"/>
    </source>
</evidence>
<dbReference type="PANTHER" id="PTHR34978:SF3">
    <property type="entry name" value="SLR0241 PROTEIN"/>
    <property type="match status" value="1"/>
</dbReference>
<evidence type="ECO:0000259" key="3">
    <source>
        <dbReference type="Pfam" id="PF05569"/>
    </source>
</evidence>